<evidence type="ECO:0000256" key="7">
    <source>
        <dbReference type="ARBA" id="ARBA00022670"/>
    </source>
</evidence>
<keyword evidence="12" id="KW-0732">Signal</keyword>
<feature type="signal peptide" evidence="12">
    <location>
        <begin position="1"/>
        <end position="31"/>
    </location>
</feature>
<evidence type="ECO:0000256" key="5">
    <source>
        <dbReference type="ARBA" id="ARBA00015611"/>
    </source>
</evidence>
<evidence type="ECO:0000313" key="16">
    <source>
        <dbReference type="Proteomes" id="UP000199249"/>
    </source>
</evidence>
<keyword evidence="8" id="KW-0479">Metal-binding</keyword>
<evidence type="ECO:0000256" key="10">
    <source>
        <dbReference type="ARBA" id="ARBA00022833"/>
    </source>
</evidence>
<keyword evidence="10" id="KW-0862">Zinc</keyword>
<evidence type="ECO:0000256" key="8">
    <source>
        <dbReference type="ARBA" id="ARBA00022723"/>
    </source>
</evidence>
<dbReference type="SUPFAM" id="SSF63737">
    <property type="entry name" value="Leukotriene A4 hydrolase N-terminal domain"/>
    <property type="match status" value="1"/>
</dbReference>
<organism evidence="15 16">
    <name type="scientific">Hymenobacter psychrophilus</name>
    <dbReference type="NCBI Taxonomy" id="651662"/>
    <lineage>
        <taxon>Bacteria</taxon>
        <taxon>Pseudomonadati</taxon>
        <taxon>Bacteroidota</taxon>
        <taxon>Cytophagia</taxon>
        <taxon>Cytophagales</taxon>
        <taxon>Hymenobacteraceae</taxon>
        <taxon>Hymenobacter</taxon>
    </lineage>
</organism>
<dbReference type="InterPro" id="IPR050344">
    <property type="entry name" value="Peptidase_M1_aminopeptidases"/>
</dbReference>
<proteinExistence type="inferred from homology"/>
<keyword evidence="7" id="KW-0645">Protease</keyword>
<protein>
    <recommendedName>
        <fullName evidence="5">Aminopeptidase N</fullName>
        <ecNumber evidence="4">3.4.11.2</ecNumber>
    </recommendedName>
</protein>
<keyword evidence="6 15" id="KW-0031">Aminopeptidase</keyword>
<dbReference type="RefSeq" id="WP_092737864.1">
    <property type="nucleotide sequence ID" value="NZ_FNOV01000002.1"/>
</dbReference>
<comment type="similarity">
    <text evidence="3">Belongs to the peptidase M1 family.</text>
</comment>
<reference evidence="16" key="1">
    <citation type="submission" date="2016-10" db="EMBL/GenBank/DDBJ databases">
        <authorList>
            <person name="Varghese N."/>
            <person name="Submissions S."/>
        </authorList>
    </citation>
    <scope>NUCLEOTIDE SEQUENCE [LARGE SCALE GENOMIC DNA]</scope>
    <source>
        <strain evidence="16">CGMCC 1.8975</strain>
    </source>
</reference>
<dbReference type="InterPro" id="IPR045357">
    <property type="entry name" value="Aminopeptidase_N-like_N"/>
</dbReference>
<feature type="chain" id="PRO_5011776555" description="Aminopeptidase N" evidence="12">
    <location>
        <begin position="32"/>
        <end position="874"/>
    </location>
</feature>
<keyword evidence="9" id="KW-0378">Hydrolase</keyword>
<dbReference type="GO" id="GO:0042277">
    <property type="term" value="F:peptide binding"/>
    <property type="evidence" value="ECO:0007669"/>
    <property type="project" value="TreeGrafter"/>
</dbReference>
<dbReference type="GO" id="GO:0005737">
    <property type="term" value="C:cytoplasm"/>
    <property type="evidence" value="ECO:0007669"/>
    <property type="project" value="TreeGrafter"/>
</dbReference>
<dbReference type="GO" id="GO:0070006">
    <property type="term" value="F:metalloaminopeptidase activity"/>
    <property type="evidence" value="ECO:0007669"/>
    <property type="project" value="TreeGrafter"/>
</dbReference>
<comment type="catalytic activity">
    <reaction evidence="1">
        <text>Release of an N-terminal amino acid, Xaa-|-Yaa- from a peptide, amide or arylamide. Xaa is preferably Ala, but may be most amino acids including Pro (slow action). When a terminal hydrophobic residue is followed by a prolyl residue, the two may be released as an intact Xaa-Pro dipeptide.</text>
        <dbReference type="EC" id="3.4.11.2"/>
    </reaction>
</comment>
<dbReference type="GO" id="GO:0043171">
    <property type="term" value="P:peptide catabolic process"/>
    <property type="evidence" value="ECO:0007669"/>
    <property type="project" value="TreeGrafter"/>
</dbReference>
<dbReference type="GO" id="GO:0006508">
    <property type="term" value="P:proteolysis"/>
    <property type="evidence" value="ECO:0007669"/>
    <property type="project" value="UniProtKB-KW"/>
</dbReference>
<evidence type="ECO:0000256" key="9">
    <source>
        <dbReference type="ARBA" id="ARBA00022801"/>
    </source>
</evidence>
<dbReference type="AlphaFoldDB" id="A0A1H3CXG0"/>
<keyword evidence="11" id="KW-0482">Metalloprotease</keyword>
<evidence type="ECO:0000256" key="12">
    <source>
        <dbReference type="SAM" id="SignalP"/>
    </source>
</evidence>
<sequence length="874" mass="97501">MIFPVFSRSYTSILLLGLLLAACTRAPLAPAGAPVTATTAQTAAPAVVAGVSRELAEDRARRVSRLGYELSLTVPADRAAPIEATETVRFHLAAAGQPLQLDFRERTASLRALRVNGRPVPIDHHDEHLVLPAASLRAGANAVEIDFVAGNQSLNRNDDYLYTLLVPDRARTVFPVFDQPNLKAAFTLTLTLPETWDALANGPLRDSTVAAGHKTYRFAPSDTISTYLFSFAAGRFTRLPRTVAGRTMQLLHRETDKSKLALSLDPIFQIHADALAFMETYTGLPYPFQKFDFAALPDFQYGGMEHVGAIDYKASSLFLDEGATQDQKIARSNLIAHETAHMWFGDLVTMQWFNDVWMKEVFANFMADKITQVALPESNYDLKFVIDHYPAAYGVDRTTGANPIRQNLDNLSDAGSLYGGIIYHKAPIMMRQLERLMGEEPFRDGLRAYLRQYAHGNATWPDLIRILDARTPADLQAWNQVWVNQPGRPVFDYDLQTAQGKITNLRLRQQAEDGSDRIWPQFFEVLLVYPNGRTRELTVNQNAREVLVPVAVGEPAPSFILFNSTGLGYGVFPIDKPLPASLATLPAPVARAAAYVNLYENMLNGRALAPAELLAVVRRQLPRETEELNLKLLTSQLTDVYWKLLPPARRAALAPALETELWRAMEQNPAPNVKKLLFKAYQSVALSQAAQARLYRIWDQQQAPTGVKLTEDDYTSLALALAVRDYPAPAPILPRQLTRIQNPDRRKRMEFLLPALAPDVATRDAFFASLSDEKNRGKEAWVTAALAYLHHPLRAASSEKYLPQSLALLEEIQRTGDIFFPYSWLQATLGSYQTPTAARTVREFLTAHPTYNPQLRAKLLQAADDVFRAEKLVK</sequence>
<evidence type="ECO:0000259" key="13">
    <source>
        <dbReference type="Pfam" id="PF01433"/>
    </source>
</evidence>
<dbReference type="PANTHER" id="PTHR11533:SF174">
    <property type="entry name" value="PUROMYCIN-SENSITIVE AMINOPEPTIDASE-RELATED"/>
    <property type="match status" value="1"/>
</dbReference>
<dbReference type="OrthoDB" id="100605at2"/>
<evidence type="ECO:0000256" key="6">
    <source>
        <dbReference type="ARBA" id="ARBA00022438"/>
    </source>
</evidence>
<dbReference type="EC" id="3.4.11.2" evidence="4"/>
<evidence type="ECO:0000256" key="11">
    <source>
        <dbReference type="ARBA" id="ARBA00023049"/>
    </source>
</evidence>
<evidence type="ECO:0000259" key="14">
    <source>
        <dbReference type="Pfam" id="PF17900"/>
    </source>
</evidence>
<dbReference type="InterPro" id="IPR042097">
    <property type="entry name" value="Aminopeptidase_N-like_N_sf"/>
</dbReference>
<dbReference type="GO" id="GO:0016020">
    <property type="term" value="C:membrane"/>
    <property type="evidence" value="ECO:0007669"/>
    <property type="project" value="TreeGrafter"/>
</dbReference>
<dbReference type="InterPro" id="IPR027268">
    <property type="entry name" value="Peptidase_M4/M1_CTD_sf"/>
</dbReference>
<comment type="cofactor">
    <cofactor evidence="2">
        <name>Zn(2+)</name>
        <dbReference type="ChEBI" id="CHEBI:29105"/>
    </cofactor>
</comment>
<dbReference type="GO" id="GO:0016285">
    <property type="term" value="F:alanyl aminopeptidase activity"/>
    <property type="evidence" value="ECO:0007669"/>
    <property type="project" value="UniProtKB-EC"/>
</dbReference>
<gene>
    <name evidence="15" type="ORF">SAMN04488069_102146</name>
</gene>
<evidence type="ECO:0000256" key="3">
    <source>
        <dbReference type="ARBA" id="ARBA00010136"/>
    </source>
</evidence>
<evidence type="ECO:0000256" key="4">
    <source>
        <dbReference type="ARBA" id="ARBA00012564"/>
    </source>
</evidence>
<dbReference type="GO" id="GO:0008270">
    <property type="term" value="F:zinc ion binding"/>
    <property type="evidence" value="ECO:0007669"/>
    <property type="project" value="InterPro"/>
</dbReference>
<dbReference type="InterPro" id="IPR014782">
    <property type="entry name" value="Peptidase_M1_dom"/>
</dbReference>
<dbReference type="InterPro" id="IPR001930">
    <property type="entry name" value="Peptidase_M1"/>
</dbReference>
<evidence type="ECO:0000313" key="15">
    <source>
        <dbReference type="EMBL" id="SDX58730.1"/>
    </source>
</evidence>
<accession>A0A1H3CXG0</accession>
<dbReference type="Gene3D" id="1.10.390.10">
    <property type="entry name" value="Neutral Protease Domain 2"/>
    <property type="match status" value="1"/>
</dbReference>
<dbReference type="Proteomes" id="UP000199249">
    <property type="component" value="Unassembled WGS sequence"/>
</dbReference>
<dbReference type="Gene3D" id="2.60.40.1730">
    <property type="entry name" value="tricorn interacting facor f3 domain"/>
    <property type="match status" value="1"/>
</dbReference>
<dbReference type="SUPFAM" id="SSF55486">
    <property type="entry name" value="Metalloproteases ('zincins'), catalytic domain"/>
    <property type="match status" value="1"/>
</dbReference>
<dbReference type="CDD" id="cd09602">
    <property type="entry name" value="M1_APN"/>
    <property type="match status" value="1"/>
</dbReference>
<dbReference type="STRING" id="651662.SAMN04488069_102146"/>
<evidence type="ECO:0000256" key="2">
    <source>
        <dbReference type="ARBA" id="ARBA00001947"/>
    </source>
</evidence>
<dbReference type="Pfam" id="PF17900">
    <property type="entry name" value="Peptidase_M1_N"/>
    <property type="match status" value="1"/>
</dbReference>
<dbReference type="GO" id="GO:0005615">
    <property type="term" value="C:extracellular space"/>
    <property type="evidence" value="ECO:0007669"/>
    <property type="project" value="TreeGrafter"/>
</dbReference>
<feature type="domain" description="Aminopeptidase N-like N-terminal" evidence="14">
    <location>
        <begin position="159"/>
        <end position="228"/>
    </location>
</feature>
<feature type="domain" description="Peptidase M1 membrane alanine aminopeptidase" evidence="13">
    <location>
        <begin position="270"/>
        <end position="477"/>
    </location>
</feature>
<dbReference type="PRINTS" id="PR00756">
    <property type="entry name" value="ALADIPTASE"/>
</dbReference>
<evidence type="ECO:0000256" key="1">
    <source>
        <dbReference type="ARBA" id="ARBA00000098"/>
    </source>
</evidence>
<dbReference type="EMBL" id="FNOV01000002">
    <property type="protein sequence ID" value="SDX58730.1"/>
    <property type="molecule type" value="Genomic_DNA"/>
</dbReference>
<keyword evidence="16" id="KW-1185">Reference proteome</keyword>
<name>A0A1H3CXG0_9BACT</name>
<dbReference type="Pfam" id="PF01433">
    <property type="entry name" value="Peptidase_M1"/>
    <property type="match status" value="1"/>
</dbReference>
<dbReference type="PANTHER" id="PTHR11533">
    <property type="entry name" value="PROTEASE M1 ZINC METALLOPROTEASE"/>
    <property type="match status" value="1"/>
</dbReference>